<proteinExistence type="predicted"/>
<dbReference type="EMBL" id="VFOZ01000001">
    <property type="protein sequence ID" value="TQL97214.1"/>
    <property type="molecule type" value="Genomic_DNA"/>
</dbReference>
<protein>
    <submittedName>
        <fullName evidence="1">Membrane dipeptidase</fullName>
    </submittedName>
</protein>
<dbReference type="GO" id="GO:0070573">
    <property type="term" value="F:metallodipeptidase activity"/>
    <property type="evidence" value="ECO:0007669"/>
    <property type="project" value="InterPro"/>
</dbReference>
<comment type="caution">
    <text evidence="1">The sequence shown here is derived from an EMBL/GenBank/DDBJ whole genome shotgun (WGS) entry which is preliminary data.</text>
</comment>
<dbReference type="InterPro" id="IPR032466">
    <property type="entry name" value="Metal_Hydrolase"/>
</dbReference>
<dbReference type="PANTHER" id="PTHR10443:SF12">
    <property type="entry name" value="DIPEPTIDASE"/>
    <property type="match status" value="1"/>
</dbReference>
<accession>A0A543CJD5</accession>
<dbReference type="Gene3D" id="3.20.20.140">
    <property type="entry name" value="Metal-dependent hydrolases"/>
    <property type="match status" value="1"/>
</dbReference>
<dbReference type="InterPro" id="IPR008257">
    <property type="entry name" value="Pept_M19"/>
</dbReference>
<dbReference type="AlphaFoldDB" id="A0A543CJD5"/>
<evidence type="ECO:0000313" key="2">
    <source>
        <dbReference type="Proteomes" id="UP000316096"/>
    </source>
</evidence>
<keyword evidence="2" id="KW-1185">Reference proteome</keyword>
<dbReference type="GO" id="GO:0006508">
    <property type="term" value="P:proteolysis"/>
    <property type="evidence" value="ECO:0007669"/>
    <property type="project" value="InterPro"/>
</dbReference>
<dbReference type="Proteomes" id="UP000316096">
    <property type="component" value="Unassembled WGS sequence"/>
</dbReference>
<evidence type="ECO:0000313" key="1">
    <source>
        <dbReference type="EMBL" id="TQL97214.1"/>
    </source>
</evidence>
<gene>
    <name evidence="1" type="ORF">FB559_2792</name>
</gene>
<reference evidence="1 2" key="1">
    <citation type="submission" date="2019-06" db="EMBL/GenBank/DDBJ databases">
        <title>Sequencing the genomes of 1000 actinobacteria strains.</title>
        <authorList>
            <person name="Klenk H.-P."/>
        </authorList>
    </citation>
    <scope>NUCLEOTIDE SEQUENCE [LARGE SCALE GENOMIC DNA]</scope>
    <source>
        <strain evidence="1 2">DSM 102200</strain>
    </source>
</reference>
<sequence length="329" mass="35814">MTRPDPAPDLPPLLWDQHCALPLTPDADVGRLLRFRDAGASFVSVNVGYRPNDTDSTLRVLDSFRRQVAADERLSLASSADDVDAARASGRLAVAFDLEDANPLEGRLELVERYHRLGVRTLLPTYNYRNEAGSGCMDTADGGLTAYGRALVREMNQVGMVADGSHCSARTGLDLCEVSTRPVIYSHTCMRSVWEHERNITDEQARACAATGGVIGITGVGIFLGPNDVSVDAVIRHIDHAVEIVGPEHVGIGTDYPFDLADFNQELSDNPELFPESYRRWGPIRFVEPEALPPVAAALADRGYPDEAIAGILGGNFLRIARQGWDTDT</sequence>
<dbReference type="Pfam" id="PF01244">
    <property type="entry name" value="Peptidase_M19"/>
    <property type="match status" value="1"/>
</dbReference>
<dbReference type="RefSeq" id="WP_221640014.1">
    <property type="nucleotide sequence ID" value="NZ_VFOZ01000001.1"/>
</dbReference>
<dbReference type="SUPFAM" id="SSF51556">
    <property type="entry name" value="Metallo-dependent hydrolases"/>
    <property type="match status" value="1"/>
</dbReference>
<dbReference type="PANTHER" id="PTHR10443">
    <property type="entry name" value="MICROSOMAL DIPEPTIDASE"/>
    <property type="match status" value="1"/>
</dbReference>
<name>A0A543CJD5_9ACTN</name>
<organism evidence="1 2">
    <name type="scientific">Actinoallomurus bryophytorum</name>
    <dbReference type="NCBI Taxonomy" id="1490222"/>
    <lineage>
        <taxon>Bacteria</taxon>
        <taxon>Bacillati</taxon>
        <taxon>Actinomycetota</taxon>
        <taxon>Actinomycetes</taxon>
        <taxon>Streptosporangiales</taxon>
        <taxon>Thermomonosporaceae</taxon>
        <taxon>Actinoallomurus</taxon>
    </lineage>
</organism>
<dbReference type="PROSITE" id="PS51365">
    <property type="entry name" value="RENAL_DIPEPTIDASE_2"/>
    <property type="match status" value="1"/>
</dbReference>